<evidence type="ECO:0000256" key="1">
    <source>
        <dbReference type="ARBA" id="ARBA00022679"/>
    </source>
</evidence>
<gene>
    <name evidence="6" type="ORF">O7A60_30500</name>
</gene>
<dbReference type="CDD" id="cd05400">
    <property type="entry name" value="NT_2-5OAS_ClassI-CCAase"/>
    <property type="match status" value="1"/>
</dbReference>
<name>A0ABU8L763_9HYPH</name>
<dbReference type="RefSeq" id="WP_337109373.1">
    <property type="nucleotide sequence ID" value="NZ_JAPYKS010000047.1"/>
</dbReference>
<dbReference type="Proteomes" id="UP001387293">
    <property type="component" value="Unassembled WGS sequence"/>
</dbReference>
<sequence length="304" mass="34209">MAIPEAQLSTWTAQGSVQQSAATYQTIRTALNDTQSPYYLKSFEIFLQGSYGNDTNIYADSDVDVVIRLDSISYSDTSHLSADDQANYDRNFTKADYSLAKFKEEVGSWLVSKFGKTVKPGNKAIFVPGSGNRRDADVLPCAIHRTYYTYPATGAPAMWEGVVFWAGDGTKIVNYSTQHSENCTAKHQATGNRFKPTVRMFKNMRNKMIDEGYLQAGVAPSYYLEGLLSNAADYCFAGSLQDTFNQCMNSLRQAERDKLMCANRIHFLVRDGQQVCWSVVNFNTFMEAVQKFWDDGGKRKTLWL</sequence>
<comment type="caution">
    <text evidence="6">The sequence shown here is derived from an EMBL/GenBank/DDBJ whole genome shotgun (WGS) entry which is preliminary data.</text>
</comment>
<evidence type="ECO:0000313" key="7">
    <source>
        <dbReference type="Proteomes" id="UP001387293"/>
    </source>
</evidence>
<evidence type="ECO:0000256" key="2">
    <source>
        <dbReference type="ARBA" id="ARBA00022695"/>
    </source>
</evidence>
<organism evidence="6 7">
    <name type="scientific">Mesorhizobium salmacidum</name>
    <dbReference type="NCBI Taxonomy" id="3015171"/>
    <lineage>
        <taxon>Bacteria</taxon>
        <taxon>Pseudomonadati</taxon>
        <taxon>Pseudomonadota</taxon>
        <taxon>Alphaproteobacteria</taxon>
        <taxon>Hyphomicrobiales</taxon>
        <taxon>Phyllobacteriaceae</taxon>
        <taxon>Mesorhizobium</taxon>
    </lineage>
</organism>
<dbReference type="Pfam" id="PF26305">
    <property type="entry name" value="CD_NTase_C"/>
    <property type="match status" value="1"/>
</dbReference>
<protein>
    <submittedName>
        <fullName evidence="6">Nucleotidyltransferase</fullName>
    </submittedName>
</protein>
<dbReference type="InterPro" id="IPR058909">
    <property type="entry name" value="CD_NTase_C"/>
</dbReference>
<reference evidence="6 7" key="1">
    <citation type="submission" date="2022-12" db="EMBL/GenBank/DDBJ databases">
        <authorList>
            <person name="Muema E."/>
        </authorList>
    </citation>
    <scope>NUCLEOTIDE SEQUENCE [LARGE SCALE GENOMIC DNA]</scope>
    <source>
        <strain evidence="7">1326</strain>
    </source>
</reference>
<keyword evidence="3" id="KW-0547">Nucleotide-binding</keyword>
<dbReference type="Gene3D" id="3.30.460.10">
    <property type="entry name" value="Beta Polymerase, domain 2"/>
    <property type="match status" value="1"/>
</dbReference>
<evidence type="ECO:0000313" key="6">
    <source>
        <dbReference type="EMBL" id="MEI9413043.1"/>
    </source>
</evidence>
<accession>A0ABU8L763</accession>
<keyword evidence="1" id="KW-0808">Transferase</keyword>
<keyword evidence="2" id="KW-0548">Nucleotidyltransferase</keyword>
<dbReference type="EMBL" id="JAPYKS010000047">
    <property type="protein sequence ID" value="MEI9413043.1"/>
    <property type="molecule type" value="Genomic_DNA"/>
</dbReference>
<evidence type="ECO:0000259" key="5">
    <source>
        <dbReference type="Pfam" id="PF26305"/>
    </source>
</evidence>
<evidence type="ECO:0000256" key="4">
    <source>
        <dbReference type="ARBA" id="ARBA00023118"/>
    </source>
</evidence>
<feature type="domain" description="cGAS/DncV-like nucleotidyltransferase C-terminal helical" evidence="5">
    <location>
        <begin position="181"/>
        <end position="294"/>
    </location>
</feature>
<dbReference type="InterPro" id="IPR006116">
    <property type="entry name" value="NT_2-5OAS_ClassI-CCAase"/>
</dbReference>
<dbReference type="InterPro" id="IPR043519">
    <property type="entry name" value="NT_sf"/>
</dbReference>
<keyword evidence="4" id="KW-0051">Antiviral defense</keyword>
<proteinExistence type="predicted"/>
<keyword evidence="7" id="KW-1185">Reference proteome</keyword>
<dbReference type="SUPFAM" id="SSF81301">
    <property type="entry name" value="Nucleotidyltransferase"/>
    <property type="match status" value="1"/>
</dbReference>
<evidence type="ECO:0000256" key="3">
    <source>
        <dbReference type="ARBA" id="ARBA00022741"/>
    </source>
</evidence>